<gene>
    <name evidence="19" type="primary">LOC102348367</name>
</gene>
<dbReference type="PIRSF" id="PIRSF001191">
    <property type="entry name" value="Peptidase_M10A_matrix"/>
    <property type="match status" value="1"/>
</dbReference>
<feature type="modified residue" description="Phosphotyrosine; by PKDCC" evidence="15">
    <location>
        <position position="425"/>
    </location>
</feature>
<feature type="binding site" evidence="14">
    <location>
        <position position="254"/>
    </location>
    <ligand>
        <name>Zn(2+)</name>
        <dbReference type="ChEBI" id="CHEBI:29105"/>
        <label>1</label>
    </ligand>
</feature>
<dbReference type="GO" id="GO:0030198">
    <property type="term" value="P:extracellular matrix organization"/>
    <property type="evidence" value="ECO:0007669"/>
    <property type="project" value="TreeGrafter"/>
</dbReference>
<dbReference type="GO" id="GO:0031012">
    <property type="term" value="C:extracellular matrix"/>
    <property type="evidence" value="ECO:0007669"/>
    <property type="project" value="InterPro"/>
</dbReference>
<feature type="binding site" evidence="14">
    <location>
        <position position="246"/>
    </location>
    <ligand>
        <name>Zn(2+)</name>
        <dbReference type="ChEBI" id="CHEBI:29105"/>
        <label>1</label>
    </ligand>
</feature>
<organism evidence="19 20">
    <name type="scientific">Latimeria chalumnae</name>
    <name type="common">Coelacanth</name>
    <dbReference type="NCBI Taxonomy" id="7897"/>
    <lineage>
        <taxon>Eukaryota</taxon>
        <taxon>Metazoa</taxon>
        <taxon>Chordata</taxon>
        <taxon>Craniata</taxon>
        <taxon>Vertebrata</taxon>
        <taxon>Euteleostomi</taxon>
        <taxon>Coelacanthiformes</taxon>
        <taxon>Coelacanthidae</taxon>
        <taxon>Latimeria</taxon>
    </lineage>
</organism>
<dbReference type="InterPro" id="IPR021190">
    <property type="entry name" value="Pept_M10A"/>
</dbReference>
<dbReference type="GeneTree" id="ENSGT00940000159140"/>
<dbReference type="eggNOG" id="KOG1565">
    <property type="taxonomic scope" value="Eukaryota"/>
</dbReference>
<evidence type="ECO:0000256" key="7">
    <source>
        <dbReference type="ARBA" id="ARBA00022833"/>
    </source>
</evidence>
<feature type="binding site" evidence="14">
    <location>
        <position position="295"/>
    </location>
    <ligand>
        <name>Zn(2+)</name>
        <dbReference type="ChEBI" id="CHEBI:29105"/>
        <label>2</label>
        <note>catalytic</note>
    </ligand>
</feature>
<dbReference type="Ensembl" id="ENSLACT00000006026.1">
    <property type="protein sequence ID" value="ENSLACP00000005974.1"/>
    <property type="gene ID" value="ENSLACG00000005303.1"/>
</dbReference>
<dbReference type="FunFam" id="2.110.10.10:FF:000012">
    <property type="entry name" value="Matrix metallopeptidase 21"/>
    <property type="match status" value="1"/>
</dbReference>
<dbReference type="Pfam" id="PF00045">
    <property type="entry name" value="Hemopexin"/>
    <property type="match status" value="2"/>
</dbReference>
<dbReference type="SUPFAM" id="SSF47090">
    <property type="entry name" value="PGBD-like"/>
    <property type="match status" value="1"/>
</dbReference>
<dbReference type="GO" id="GO:0030574">
    <property type="term" value="P:collagen catabolic process"/>
    <property type="evidence" value="ECO:0007669"/>
    <property type="project" value="TreeGrafter"/>
</dbReference>
<dbReference type="InterPro" id="IPR036365">
    <property type="entry name" value="PGBD-like_sf"/>
</dbReference>
<keyword evidence="4" id="KW-0732">Signal</keyword>
<dbReference type="HOGENOM" id="CLU_015489_9_0_1"/>
<keyword evidence="2" id="KW-0645">Protease</keyword>
<feature type="repeat" description="Hemopexin" evidence="16">
    <location>
        <begin position="437"/>
        <end position="485"/>
    </location>
</feature>
<reference evidence="20" key="1">
    <citation type="submission" date="2011-08" db="EMBL/GenBank/DDBJ databases">
        <title>The draft genome of Latimeria chalumnae.</title>
        <authorList>
            <person name="Di Palma F."/>
            <person name="Alfoldi J."/>
            <person name="Johnson J."/>
            <person name="Berlin A."/>
            <person name="Gnerre S."/>
            <person name="Jaffe D."/>
            <person name="MacCallum I."/>
            <person name="Young S."/>
            <person name="Walker B.J."/>
            <person name="Lander E."/>
            <person name="Lindblad-Toh K."/>
        </authorList>
    </citation>
    <scope>NUCLEOTIDE SEQUENCE [LARGE SCALE GENOMIC DNA]</scope>
    <source>
        <strain evidence="20">Wild caught</strain>
    </source>
</reference>
<feature type="compositionally biased region" description="Low complexity" evidence="17">
    <location>
        <begin position="109"/>
        <end position="133"/>
    </location>
</feature>
<dbReference type="GO" id="GO:0008270">
    <property type="term" value="F:zinc ion binding"/>
    <property type="evidence" value="ECO:0007669"/>
    <property type="project" value="InterPro"/>
</dbReference>
<evidence type="ECO:0000256" key="14">
    <source>
        <dbReference type="PIRSR" id="PIRSR621190-2"/>
    </source>
</evidence>
<dbReference type="InterPro" id="IPR024079">
    <property type="entry name" value="MetalloPept_cat_dom_sf"/>
</dbReference>
<name>H3A8K3_LATCH</name>
<evidence type="ECO:0000259" key="18">
    <source>
        <dbReference type="SMART" id="SM00235"/>
    </source>
</evidence>
<dbReference type="CDD" id="cd04278">
    <property type="entry name" value="ZnMc_MMP"/>
    <property type="match status" value="1"/>
</dbReference>
<feature type="binding site" evidence="14">
    <location>
        <position position="220"/>
    </location>
    <ligand>
        <name>Ca(2+)</name>
        <dbReference type="ChEBI" id="CHEBI:29108"/>
        <label>2</label>
    </ligand>
</feature>
<dbReference type="Gene3D" id="3.40.390.10">
    <property type="entry name" value="Collagenase (Catalytic Domain)"/>
    <property type="match status" value="1"/>
</dbReference>
<dbReference type="InterPro" id="IPR018487">
    <property type="entry name" value="Hemopexin-like_repeat"/>
</dbReference>
<dbReference type="SMART" id="SM00235">
    <property type="entry name" value="ZnMc"/>
    <property type="match status" value="1"/>
</dbReference>
<dbReference type="AlphaFoldDB" id="H3A8K3"/>
<feature type="binding site" evidence="13">
    <location>
        <position position="277"/>
    </location>
    <ligand>
        <name>Zn(2+)</name>
        <dbReference type="ChEBI" id="CHEBI:29105"/>
        <label>2</label>
        <note>catalytic</note>
    </ligand>
</feature>
<feature type="domain" description="Peptidase metallopeptidase" evidence="18">
    <location>
        <begin position="162"/>
        <end position="322"/>
    </location>
</feature>
<dbReference type="GO" id="GO:0006508">
    <property type="term" value="P:proteolysis"/>
    <property type="evidence" value="ECO:0007669"/>
    <property type="project" value="UniProtKB-KW"/>
</dbReference>
<feature type="binding site" evidence="14">
    <location>
        <position position="384"/>
    </location>
    <ligand>
        <name>Ca(2+)</name>
        <dbReference type="ChEBI" id="CHEBI:29108"/>
        <label>4</label>
    </ligand>
</feature>
<feature type="binding site" evidence="14">
    <location>
        <position position="496"/>
    </location>
    <ligand>
        <name>Ca(2+)</name>
        <dbReference type="ChEBI" id="CHEBI:29108"/>
        <label>4</label>
    </ligand>
</feature>
<keyword evidence="9" id="KW-0482">Metalloprotease</keyword>
<feature type="region of interest" description="Disordered" evidence="17">
    <location>
        <begin position="27"/>
        <end position="60"/>
    </location>
</feature>
<feature type="binding site" evidence="14">
    <location>
        <position position="338"/>
    </location>
    <ligand>
        <name>Ca(2+)</name>
        <dbReference type="ChEBI" id="CHEBI:29108"/>
        <label>4</label>
    </ligand>
</feature>
<feature type="binding site" evidence="14">
    <location>
        <position position="256"/>
    </location>
    <ligand>
        <name>Ca(2+)</name>
        <dbReference type="ChEBI" id="CHEBI:29108"/>
        <label>3</label>
    </ligand>
</feature>
<keyword evidence="8 14" id="KW-0106">Calcium</keyword>
<dbReference type="Proteomes" id="UP000008672">
    <property type="component" value="Unassembled WGS sequence"/>
</dbReference>
<comment type="similarity">
    <text evidence="1">Belongs to the peptidase M10A family.</text>
</comment>
<evidence type="ECO:0000256" key="15">
    <source>
        <dbReference type="PIRSR" id="PIRSR621190-4"/>
    </source>
</evidence>
<evidence type="ECO:0000256" key="5">
    <source>
        <dbReference type="ARBA" id="ARBA00022737"/>
    </source>
</evidence>
<dbReference type="PROSITE" id="PS51642">
    <property type="entry name" value="HEMOPEXIN_2"/>
    <property type="match status" value="3"/>
</dbReference>
<dbReference type="GO" id="GO:0007368">
    <property type="term" value="P:determination of left/right symmetry"/>
    <property type="evidence" value="ECO:0007669"/>
    <property type="project" value="UniProtKB-ARBA"/>
</dbReference>
<dbReference type="Pfam" id="PF00413">
    <property type="entry name" value="Peptidase_M10"/>
    <property type="match status" value="1"/>
</dbReference>
<feature type="binding site" evidence="14">
    <location>
        <position position="239"/>
    </location>
    <ligand>
        <name>Ca(2+)</name>
        <dbReference type="ChEBI" id="CHEBI:29108"/>
        <label>3</label>
    </ligand>
</feature>
<feature type="binding site" evidence="14">
    <location>
        <position position="257"/>
    </location>
    <ligand>
        <name>Ca(2+)</name>
        <dbReference type="ChEBI" id="CHEBI:29108"/>
        <label>1</label>
    </ligand>
</feature>
<dbReference type="PANTHER" id="PTHR10201:SF323">
    <property type="entry name" value="MATRIX METALLOPROTEINASE-21"/>
    <property type="match status" value="1"/>
</dbReference>
<evidence type="ECO:0000256" key="2">
    <source>
        <dbReference type="ARBA" id="ARBA00022670"/>
    </source>
</evidence>
<dbReference type="InterPro" id="IPR001818">
    <property type="entry name" value="Pept_M10_metallopeptidase"/>
</dbReference>
<evidence type="ECO:0000256" key="1">
    <source>
        <dbReference type="ARBA" id="ARBA00010370"/>
    </source>
</evidence>
<feature type="region of interest" description="Disordered" evidence="17">
    <location>
        <begin position="94"/>
        <end position="138"/>
    </location>
</feature>
<dbReference type="EMBL" id="AFYH01230454">
    <property type="status" value="NOT_ANNOTATED_CDS"/>
    <property type="molecule type" value="Genomic_DNA"/>
</dbReference>
<feature type="binding site" evidence="13">
    <location>
        <position position="287"/>
    </location>
    <ligand>
        <name>Zn(2+)</name>
        <dbReference type="ChEBI" id="CHEBI:29105"/>
        <label>2</label>
        <note>catalytic</note>
    </ligand>
</feature>
<feature type="binding site" evidence="14">
    <location>
        <position position="230"/>
    </location>
    <ligand>
        <name>Zn(2+)</name>
        <dbReference type="ChEBI" id="CHEBI:29105"/>
        <label>1</label>
    </ligand>
</feature>
<feature type="binding site" evidence="14">
    <location>
        <position position="259"/>
    </location>
    <ligand>
        <name>Ca(2+)</name>
        <dbReference type="ChEBI" id="CHEBI:29108"/>
        <label>3</label>
    </ligand>
</feature>
<dbReference type="SMART" id="SM00120">
    <property type="entry name" value="HX"/>
    <property type="match status" value="4"/>
</dbReference>
<dbReference type="PRINTS" id="PR00138">
    <property type="entry name" value="MATRIXIN"/>
</dbReference>
<feature type="binding site" evidence="14">
    <location>
        <position position="498"/>
    </location>
    <ligand>
        <name>Ca(2+)</name>
        <dbReference type="ChEBI" id="CHEBI:29108"/>
        <label>5</label>
    </ligand>
</feature>
<proteinExistence type="inferred from homology"/>
<evidence type="ECO:0000313" key="19">
    <source>
        <dbReference type="Ensembl" id="ENSLACP00000005974.1"/>
    </source>
</evidence>
<evidence type="ECO:0000256" key="8">
    <source>
        <dbReference type="ARBA" id="ARBA00022837"/>
    </source>
</evidence>
<keyword evidence="5" id="KW-0677">Repeat</keyword>
<sequence>QQFLERYGWIQPKDWNNLKYEDVSVPVDEDPAPQDSYVISEGLSQPNSIGSKERDTDPTLSPQYNDALRSFQKANGIQVTGRLDEETKLAMSKPRCGFPDNISGQNAANNESLSNTTSLNDTESSTNNSSTETPPIRRKRFLSRLIQHAQKKRSTQLLGDNPGLGFSKKTLKWRLMKEGYSAQLEEDNQRSALALAFRMWSEVIPLQFEEDTVSPLSEIDIKLGFGKGTHLGCSQAFDGPGKEIAHAWRLGNIHFDDDEHFTVHSSEGLNLLKVAVHEIGHTLGLSHILRPGSVMQPNYTPRDSNFELDWQDRKAIQSIYGVCEGPFKTVFDWVWKSDQTYRFNTYFFRSDRYWMYENRYNRTRYGDPNFITIGWPGVPNSNIDAYVHIFASNRDAQYFFKGTQVWRFDPQRNMAYTEDSYGNRYPKLISDEFPGVSGPVDTAFYDLRTNLIYFFKGNDVTAFSVGRNQIERGYPKRIIDVFPAVTSGDHPIGNLDAVYFSYAHRATFFIKDKFYWKVVGNGDLKYNPTLPYNGLLSQDRVVNKWFDICDVHSSTVFTS</sequence>
<evidence type="ECO:0000256" key="11">
    <source>
        <dbReference type="ARBA" id="ARBA00023180"/>
    </source>
</evidence>
<feature type="binding site" evidence="14">
    <location>
        <position position="238"/>
    </location>
    <ligand>
        <name>Ca(2+)</name>
        <dbReference type="ChEBI" id="CHEBI:29108"/>
        <label>3</label>
    </ligand>
</feature>
<dbReference type="OMA" id="WRKVKYP"/>
<reference evidence="19" key="3">
    <citation type="submission" date="2025-09" db="UniProtKB">
        <authorList>
            <consortium name="Ensembl"/>
        </authorList>
    </citation>
    <scope>IDENTIFICATION</scope>
</reference>
<evidence type="ECO:0000313" key="20">
    <source>
        <dbReference type="Proteomes" id="UP000008672"/>
    </source>
</evidence>
<dbReference type="GO" id="GO:0004222">
    <property type="term" value="F:metalloendopeptidase activity"/>
    <property type="evidence" value="ECO:0007669"/>
    <property type="project" value="InterPro"/>
</dbReference>
<keyword evidence="3 13" id="KW-0479">Metal-binding</keyword>
<keyword evidence="20" id="KW-1185">Reference proteome</keyword>
<reference evidence="19" key="2">
    <citation type="submission" date="2025-08" db="UniProtKB">
        <authorList>
            <consortium name="Ensembl"/>
        </authorList>
    </citation>
    <scope>IDENTIFICATION</scope>
</reference>
<dbReference type="SUPFAM" id="SSF55486">
    <property type="entry name" value="Metalloproteases ('zincins'), catalytic domain"/>
    <property type="match status" value="1"/>
</dbReference>
<evidence type="ECO:0000256" key="10">
    <source>
        <dbReference type="ARBA" id="ARBA00023157"/>
    </source>
</evidence>
<feature type="active site" evidence="12">
    <location>
        <position position="278"/>
    </location>
</feature>
<dbReference type="InterPro" id="IPR036375">
    <property type="entry name" value="Hemopexin-like_dom_sf"/>
</dbReference>
<keyword evidence="6" id="KW-0378">Hydrolase</keyword>
<dbReference type="InParanoid" id="H3A8K3"/>
<evidence type="ECO:0000256" key="16">
    <source>
        <dbReference type="PROSITE-ProRule" id="PRU01011"/>
    </source>
</evidence>
<dbReference type="EMBL" id="AFYH01230453">
    <property type="status" value="NOT_ANNOTATED_CDS"/>
    <property type="molecule type" value="Genomic_DNA"/>
</dbReference>
<keyword evidence="10" id="KW-1015">Disulfide bond</keyword>
<keyword evidence="7 13" id="KW-0862">Zinc</keyword>
<evidence type="ECO:0000256" key="3">
    <source>
        <dbReference type="ARBA" id="ARBA00022723"/>
    </source>
</evidence>
<feature type="repeat" description="Hemopexin" evidence="16">
    <location>
        <begin position="324"/>
        <end position="378"/>
    </location>
</feature>
<feature type="binding site" evidence="14">
    <location>
        <position position="443"/>
    </location>
    <ligand>
        <name>Ca(2+)</name>
        <dbReference type="ChEBI" id="CHEBI:29108"/>
        <label>5</label>
    </ligand>
</feature>
<dbReference type="SUPFAM" id="SSF50923">
    <property type="entry name" value="Hemopexin-like domain"/>
    <property type="match status" value="1"/>
</dbReference>
<comment type="cofactor">
    <cofactor evidence="14">
        <name>Ca(2+)</name>
        <dbReference type="ChEBI" id="CHEBI:29108"/>
    </cofactor>
    <text evidence="14">Can bind about 5 Ca(2+) ions per subunit.</text>
</comment>
<evidence type="ECO:0000256" key="6">
    <source>
        <dbReference type="ARBA" id="ARBA00022801"/>
    </source>
</evidence>
<dbReference type="PANTHER" id="PTHR10201">
    <property type="entry name" value="MATRIX METALLOPROTEINASE"/>
    <property type="match status" value="1"/>
</dbReference>
<comment type="cofactor">
    <cofactor evidence="14">
        <name>Zn(2+)</name>
        <dbReference type="ChEBI" id="CHEBI:29105"/>
    </cofactor>
    <text evidence="14">Binds 2 Zn(2+) ions per subunit.</text>
</comment>
<dbReference type="Gene3D" id="2.110.10.10">
    <property type="entry name" value="Hemopexin-like domain"/>
    <property type="match status" value="2"/>
</dbReference>
<evidence type="ECO:0000256" key="4">
    <source>
        <dbReference type="ARBA" id="ARBA00022729"/>
    </source>
</evidence>
<accession>H3A8K3</accession>
<evidence type="ECO:0000256" key="17">
    <source>
        <dbReference type="SAM" id="MobiDB-lite"/>
    </source>
</evidence>
<dbReference type="InterPro" id="IPR006026">
    <property type="entry name" value="Peptidase_Metallo"/>
</dbReference>
<feature type="binding site" evidence="13">
    <location>
        <position position="281"/>
    </location>
    <ligand>
        <name>Zn(2+)</name>
        <dbReference type="ChEBI" id="CHEBI:29105"/>
        <label>2</label>
        <note>catalytic</note>
    </ligand>
</feature>
<protein>
    <recommendedName>
        <fullName evidence="18">Peptidase metallopeptidase domain-containing protein</fullName>
    </recommendedName>
</protein>
<evidence type="ECO:0000256" key="9">
    <source>
        <dbReference type="ARBA" id="ARBA00023049"/>
    </source>
</evidence>
<feature type="repeat" description="Hemopexin" evidence="16">
    <location>
        <begin position="380"/>
        <end position="436"/>
    </location>
</feature>
<dbReference type="InterPro" id="IPR002477">
    <property type="entry name" value="Peptidoglycan-bd-like"/>
</dbReference>
<evidence type="ECO:0000256" key="12">
    <source>
        <dbReference type="PIRSR" id="PIRSR001191-1"/>
    </source>
</evidence>
<keyword evidence="11" id="KW-0325">Glycoprotein</keyword>
<dbReference type="InterPro" id="IPR033739">
    <property type="entry name" value="M10A_MMP"/>
</dbReference>
<dbReference type="Pfam" id="PF01471">
    <property type="entry name" value="PG_binding_1"/>
    <property type="match status" value="1"/>
</dbReference>
<dbReference type="STRING" id="7897.ENSLACP00000005974"/>
<evidence type="ECO:0000256" key="13">
    <source>
        <dbReference type="PIRSR" id="PIRSR001191-2"/>
    </source>
</evidence>
<feature type="binding site" evidence="14">
    <location>
        <position position="259"/>
    </location>
    <ligand>
        <name>Ca(2+)</name>
        <dbReference type="ChEBI" id="CHEBI:29108"/>
        <label>1</label>
    </ligand>
</feature>